<feature type="region of interest" description="Disordered" evidence="1">
    <location>
        <begin position="1"/>
        <end position="30"/>
    </location>
</feature>
<evidence type="ECO:0000313" key="3">
    <source>
        <dbReference type="Proteomes" id="UP000295511"/>
    </source>
</evidence>
<comment type="caution">
    <text evidence="2">The sequence shown here is derived from an EMBL/GenBank/DDBJ whole genome shotgun (WGS) entry which is preliminary data.</text>
</comment>
<sequence length="242" mass="25963">MSSKSPTPPSGPAATGHHAAHNHSSQGQSLDQALQRAGFYPVLVADVVADALDGRDCLAHLVHLETHFDRAEVRRHITVLVLTEDMLVITHVDDQQLDEAGEQIVAQISTESVPVAQIRSVVLSYMYAQPQNYTPSDPVRELTLSIAWSGGQRVDVGPASCGDPQCEADHGYTGTISQEDIVLRISSEADGPRAVQDAKIFARALRAVNTGTPAPSAHTGTISAPRLRSGVFGNRQNRGHQR</sequence>
<organism evidence="2 3">
    <name type="scientific">Arthrobacter terricola</name>
    <dbReference type="NCBI Taxonomy" id="2547396"/>
    <lineage>
        <taxon>Bacteria</taxon>
        <taxon>Bacillati</taxon>
        <taxon>Actinomycetota</taxon>
        <taxon>Actinomycetes</taxon>
        <taxon>Micrococcales</taxon>
        <taxon>Micrococcaceae</taxon>
        <taxon>Arthrobacter</taxon>
    </lineage>
</organism>
<dbReference type="InterPro" id="IPR046040">
    <property type="entry name" value="DUF5998"/>
</dbReference>
<protein>
    <recommendedName>
        <fullName evidence="4">Cell wall biosynthesis glycosyltransferase</fullName>
    </recommendedName>
</protein>
<name>A0A4R5L195_9MICC</name>
<evidence type="ECO:0000256" key="1">
    <source>
        <dbReference type="SAM" id="MobiDB-lite"/>
    </source>
</evidence>
<feature type="region of interest" description="Disordered" evidence="1">
    <location>
        <begin position="210"/>
        <end position="242"/>
    </location>
</feature>
<reference evidence="2 3" key="1">
    <citation type="submission" date="2019-03" db="EMBL/GenBank/DDBJ databases">
        <title>Whole genome sequence of Arthrobacter sp JH1-1.</title>
        <authorList>
            <person name="Trinh H.N."/>
        </authorList>
    </citation>
    <scope>NUCLEOTIDE SEQUENCE [LARGE SCALE GENOMIC DNA]</scope>
    <source>
        <strain evidence="2 3">JH1-1</strain>
    </source>
</reference>
<feature type="compositionally biased region" description="Polar residues" evidence="1">
    <location>
        <begin position="210"/>
        <end position="222"/>
    </location>
</feature>
<dbReference type="RefSeq" id="WP_133202699.1">
    <property type="nucleotide sequence ID" value="NZ_SMRU01000002.1"/>
</dbReference>
<accession>A0A4R5L195</accession>
<dbReference type="OrthoDB" id="3725224at2"/>
<keyword evidence="3" id="KW-1185">Reference proteome</keyword>
<feature type="compositionally biased region" description="Pro residues" evidence="1">
    <location>
        <begin position="1"/>
        <end position="11"/>
    </location>
</feature>
<evidence type="ECO:0000313" key="2">
    <source>
        <dbReference type="EMBL" id="TDG01439.1"/>
    </source>
</evidence>
<gene>
    <name evidence="2" type="ORF">E1809_02845</name>
</gene>
<proteinExistence type="predicted"/>
<dbReference type="Pfam" id="PF19461">
    <property type="entry name" value="DUF5998"/>
    <property type="match status" value="1"/>
</dbReference>
<evidence type="ECO:0008006" key="4">
    <source>
        <dbReference type="Google" id="ProtNLM"/>
    </source>
</evidence>
<dbReference type="EMBL" id="SMRU01000002">
    <property type="protein sequence ID" value="TDG01439.1"/>
    <property type="molecule type" value="Genomic_DNA"/>
</dbReference>
<dbReference type="AlphaFoldDB" id="A0A4R5L195"/>
<dbReference type="Proteomes" id="UP000295511">
    <property type="component" value="Unassembled WGS sequence"/>
</dbReference>